<dbReference type="Pfam" id="PF10300">
    <property type="entry name" value="Iml2-TPR_39"/>
    <property type="match status" value="1"/>
</dbReference>
<dbReference type="AlphaFoldDB" id="A0A545UVZ9"/>
<proteinExistence type="predicted"/>
<dbReference type="InterPro" id="IPR019412">
    <property type="entry name" value="IML2/TPR_39"/>
</dbReference>
<evidence type="ECO:0000256" key="2">
    <source>
        <dbReference type="ARBA" id="ARBA00018424"/>
    </source>
</evidence>
<dbReference type="EMBL" id="SPUK01000011">
    <property type="protein sequence ID" value="TQV93648.1"/>
    <property type="molecule type" value="Genomic_DNA"/>
</dbReference>
<gene>
    <name evidence="5" type="ORF">IF1G_07380</name>
</gene>
<evidence type="ECO:0000256" key="3">
    <source>
        <dbReference type="ARBA" id="ARBA00019539"/>
    </source>
</evidence>
<comment type="caution">
    <text evidence="5">The sequence shown here is derived from an EMBL/GenBank/DDBJ whole genome shotgun (WGS) entry which is preliminary data.</text>
</comment>
<reference evidence="5 6" key="1">
    <citation type="journal article" date="2019" name="Appl. Microbiol. Biotechnol.">
        <title>Genome sequence of Isaria javanica and comparative genome analysis insights into family S53 peptidase evolution in fungal entomopathogens.</title>
        <authorList>
            <person name="Lin R."/>
            <person name="Zhang X."/>
            <person name="Xin B."/>
            <person name="Zou M."/>
            <person name="Gao Y."/>
            <person name="Qin F."/>
            <person name="Hu Q."/>
            <person name="Xie B."/>
            <person name="Cheng X."/>
        </authorList>
    </citation>
    <scope>NUCLEOTIDE SEQUENCE [LARGE SCALE GENOMIC DNA]</scope>
    <source>
        <strain evidence="5 6">IJ1G</strain>
    </source>
</reference>
<organism evidence="5 6">
    <name type="scientific">Cordyceps javanica</name>
    <dbReference type="NCBI Taxonomy" id="43265"/>
    <lineage>
        <taxon>Eukaryota</taxon>
        <taxon>Fungi</taxon>
        <taxon>Dikarya</taxon>
        <taxon>Ascomycota</taxon>
        <taxon>Pezizomycotina</taxon>
        <taxon>Sordariomycetes</taxon>
        <taxon>Hypocreomycetidae</taxon>
        <taxon>Hypocreales</taxon>
        <taxon>Cordycipitaceae</taxon>
        <taxon>Cordyceps</taxon>
    </lineage>
</organism>
<dbReference type="PANTHER" id="PTHR31859:SF1">
    <property type="entry name" value="TETRATRICOPEPTIDE REPEAT PROTEIN 39C"/>
    <property type="match status" value="1"/>
</dbReference>
<dbReference type="GO" id="GO:0005829">
    <property type="term" value="C:cytosol"/>
    <property type="evidence" value="ECO:0007669"/>
    <property type="project" value="TreeGrafter"/>
</dbReference>
<evidence type="ECO:0000256" key="4">
    <source>
        <dbReference type="ARBA" id="ARBA00043897"/>
    </source>
</evidence>
<evidence type="ECO:0000313" key="6">
    <source>
        <dbReference type="Proteomes" id="UP000315783"/>
    </source>
</evidence>
<dbReference type="GO" id="GO:0005741">
    <property type="term" value="C:mitochondrial outer membrane"/>
    <property type="evidence" value="ECO:0007669"/>
    <property type="project" value="TreeGrafter"/>
</dbReference>
<dbReference type="Proteomes" id="UP000315783">
    <property type="component" value="Unassembled WGS sequence"/>
</dbReference>
<dbReference type="PANTHER" id="PTHR31859">
    <property type="entry name" value="TETRATRICOPEPTIDE REPEAT PROTEIN 39 FAMILY MEMBER"/>
    <property type="match status" value="1"/>
</dbReference>
<keyword evidence="6" id="KW-1185">Reference proteome</keyword>
<dbReference type="OrthoDB" id="2154985at2759"/>
<sequence>MSRLASWFGGSEAEEVDPQAKVAAERANLEQAMRATNLIINDDIDAAEAELRKGDSTYHDLGGSLVVFMKAIMGFEKKNMSRAADLLAKCEARAWEDLKRARKRAAAGHAAGDMYPPGTEYELVVAQTQLMSALLCVLNESVLEAVQGFGKLRQAYITLDAIIAKEKDYFKNQRTRPGSRSTAVASARASLDGKDVFSEAQTPVSSTTSLDDPSVDTEKLPSLRSAASVLHDADIELANPIDAFIHSGIYMCMGMLKLMLSIIPPTFARVLSIVGFKGDREAGIRMLWRSVAHPNMNGAVAGIVLLHFYHSMLGLIDILPHEADFDESAEPYGIPQQKVADLLATMRERFPQSRMWLIEDAKGFAARHRLPEAIATLEGGTQSKMMQVTAINHFTVALFSMSAHDWPRMRKHFLNCVEVNTWSTSLYYYMAGAASLELYRDAVAAGDSKEAAAEKKATEKYLCKSGETLSKKRFMARQIPLETFVQRKVQKWQAHAKELGVDLADAVGVSPAVEMMFAWSGQKWMSANELAKAEQCLAWSRLTAPADKLEQLKGRDELGVRAVCLASVLRSDNRLDEAKALLDEEVLSHDRNLFKGGHKEDYVVPAAIHETAAIAWAECGQPPADLDAAQTEAYQKAKLKECEENLQKARGWGAYVLDARLGMRVQCGLATLAWYRKKKGWAA</sequence>
<accession>A0A545UVZ9</accession>
<evidence type="ECO:0000256" key="1">
    <source>
        <dbReference type="ARBA" id="ARBA00011408"/>
    </source>
</evidence>
<dbReference type="GO" id="GO:0005634">
    <property type="term" value="C:nucleus"/>
    <property type="evidence" value="ECO:0007669"/>
    <property type="project" value="TreeGrafter"/>
</dbReference>
<comment type="subunit">
    <text evidence="1">Interacts with lipid droplet proteins.</text>
</comment>
<protein>
    <recommendedName>
        <fullName evidence="2">Inclusion body clearance protein IML2</fullName>
    </recommendedName>
    <alternativeName>
        <fullName evidence="3">Inclusion body clearance protein iml2</fullName>
    </alternativeName>
</protein>
<comment type="function">
    <text evidence="4">Inclusion body (IB) resident protein that interacts strongly with lipid droplet (LD) proteins. Involved in LD-mediated IB clearing after protein folding stress, probably by enabling access to the IBs of an LD-stored soluble sterol derivative that acts as a chaperone in inclusion clearing.</text>
</comment>
<name>A0A545UVZ9_9HYPO</name>
<evidence type="ECO:0000313" key="5">
    <source>
        <dbReference type="EMBL" id="TQV93648.1"/>
    </source>
</evidence>